<keyword evidence="1" id="KW-0732">Signal</keyword>
<protein>
    <submittedName>
        <fullName evidence="8">Leukocyte immunoglobulin-like receptor subfamily A member 6</fullName>
    </submittedName>
</protein>
<name>A0A6P5PTC5_MUSCR</name>
<dbReference type="GeneID" id="110297350"/>
<dbReference type="SUPFAM" id="SSF48726">
    <property type="entry name" value="Immunoglobulin"/>
    <property type="match status" value="2"/>
</dbReference>
<dbReference type="InterPro" id="IPR050412">
    <property type="entry name" value="Ig-like_Receptors_ImmuneReg"/>
</dbReference>
<dbReference type="KEGG" id="mcal:110297350"/>
<dbReference type="PANTHER" id="PTHR11738:SF187">
    <property type="entry name" value="LEUKOCYTE IMMUNOGLOBULIN-LIKE RECEPTOR SUBFAMILY A MEMBER 6-RELATED"/>
    <property type="match status" value="1"/>
</dbReference>
<dbReference type="RefSeq" id="XP_021021755.1">
    <property type="nucleotide sequence ID" value="XM_021166096.2"/>
</dbReference>
<dbReference type="InterPro" id="IPR013783">
    <property type="entry name" value="Ig-like_fold"/>
</dbReference>
<keyword evidence="7" id="KW-1185">Reference proteome</keyword>
<evidence type="ECO:0000256" key="3">
    <source>
        <dbReference type="ARBA" id="ARBA00023157"/>
    </source>
</evidence>
<organism evidence="7 8">
    <name type="scientific">Mus caroli</name>
    <name type="common">Ryukyu mouse</name>
    <name type="synonym">Ricefield mouse</name>
    <dbReference type="NCBI Taxonomy" id="10089"/>
    <lineage>
        <taxon>Eukaryota</taxon>
        <taxon>Metazoa</taxon>
        <taxon>Chordata</taxon>
        <taxon>Craniata</taxon>
        <taxon>Vertebrata</taxon>
        <taxon>Euteleostomi</taxon>
        <taxon>Mammalia</taxon>
        <taxon>Eutheria</taxon>
        <taxon>Euarchontoglires</taxon>
        <taxon>Glires</taxon>
        <taxon>Rodentia</taxon>
        <taxon>Myomorpha</taxon>
        <taxon>Muroidea</taxon>
        <taxon>Muridae</taxon>
        <taxon>Murinae</taxon>
        <taxon>Mus</taxon>
        <taxon>Mus</taxon>
    </lineage>
</organism>
<evidence type="ECO:0000256" key="2">
    <source>
        <dbReference type="ARBA" id="ARBA00022737"/>
    </source>
</evidence>
<keyword evidence="2" id="KW-0677">Repeat</keyword>
<evidence type="ECO:0000259" key="6">
    <source>
        <dbReference type="SMART" id="SM00409"/>
    </source>
</evidence>
<evidence type="ECO:0000256" key="5">
    <source>
        <dbReference type="ARBA" id="ARBA00023319"/>
    </source>
</evidence>
<evidence type="ECO:0000313" key="8">
    <source>
        <dbReference type="RefSeq" id="XP_021021755.1"/>
    </source>
</evidence>
<reference evidence="8" key="1">
    <citation type="submission" date="2025-08" db="UniProtKB">
        <authorList>
            <consortium name="RefSeq"/>
        </authorList>
    </citation>
    <scope>IDENTIFICATION</scope>
</reference>
<dbReference type="GO" id="GO:0032396">
    <property type="term" value="F:inhibitory MHC class I receptor activity"/>
    <property type="evidence" value="ECO:0007669"/>
    <property type="project" value="TreeGrafter"/>
</dbReference>
<accession>A0A6P5PTC5</accession>
<dbReference type="Proteomes" id="UP000515126">
    <property type="component" value="Chromosome 7"/>
</dbReference>
<dbReference type="GO" id="GO:0005886">
    <property type="term" value="C:plasma membrane"/>
    <property type="evidence" value="ECO:0007669"/>
    <property type="project" value="TreeGrafter"/>
</dbReference>
<dbReference type="PANTHER" id="PTHR11738">
    <property type="entry name" value="MHC CLASS I NK CELL RECEPTOR"/>
    <property type="match status" value="1"/>
</dbReference>
<evidence type="ECO:0000256" key="1">
    <source>
        <dbReference type="ARBA" id="ARBA00022729"/>
    </source>
</evidence>
<dbReference type="InterPro" id="IPR036179">
    <property type="entry name" value="Ig-like_dom_sf"/>
</dbReference>
<feature type="domain" description="Immunoglobulin" evidence="6">
    <location>
        <begin position="20"/>
        <end position="106"/>
    </location>
</feature>
<dbReference type="SMART" id="SM00409">
    <property type="entry name" value="IG"/>
    <property type="match status" value="2"/>
</dbReference>
<evidence type="ECO:0000313" key="7">
    <source>
        <dbReference type="Proteomes" id="UP000515126"/>
    </source>
</evidence>
<dbReference type="InterPro" id="IPR003599">
    <property type="entry name" value="Ig_sub"/>
</dbReference>
<dbReference type="Pfam" id="PF13895">
    <property type="entry name" value="Ig_2"/>
    <property type="match status" value="1"/>
</dbReference>
<dbReference type="FunFam" id="2.60.40.10:FF:000049">
    <property type="entry name" value="Leukocyte immunoglobulin-like receptor subfamily B member 1"/>
    <property type="match status" value="2"/>
</dbReference>
<dbReference type="GO" id="GO:0019221">
    <property type="term" value="P:cytokine-mediated signaling pathway"/>
    <property type="evidence" value="ECO:0007669"/>
    <property type="project" value="TreeGrafter"/>
</dbReference>
<dbReference type="Gene3D" id="2.60.40.10">
    <property type="entry name" value="Immunoglobulins"/>
    <property type="match status" value="2"/>
</dbReference>
<keyword evidence="5" id="KW-0393">Immunoglobulin domain</keyword>
<evidence type="ECO:0000256" key="4">
    <source>
        <dbReference type="ARBA" id="ARBA00023180"/>
    </source>
</evidence>
<sequence length="286" mass="32246">MRSRIPVLAGALPKPTIKADPDTPVSRGTQVSISCKGISDAWKYLLYIQKFEHTQPKHTQTSTNRGRKAVFHIGSVGKHDGGQYFCLYETTAGWSVRSDKLELIVTGFFDNKPSLTALPRPMVTSGESVTLKCFSQEEYDRFIVIKEGEQKYSMIMQSQKTYFGQFQTLFSEGTVTPNSSGTFKCYGYYKANPQVWSEPSDHLEIYVSANHTLAPLKTLITRCTDSNYDRFVLSKEGRTYLSSTMGYTARMGFPRLTTLSPVISSHGYQLQKQGITWNHQSITEHV</sequence>
<dbReference type="GO" id="GO:0002764">
    <property type="term" value="P:immune response-regulating signaling pathway"/>
    <property type="evidence" value="ECO:0007669"/>
    <property type="project" value="TreeGrafter"/>
</dbReference>
<gene>
    <name evidence="8" type="primary">LOC110297350</name>
</gene>
<dbReference type="AlphaFoldDB" id="A0A6P5PTC5"/>
<proteinExistence type="predicted"/>
<keyword evidence="3" id="KW-1015">Disulfide bond</keyword>
<feature type="domain" description="Immunoglobulin" evidence="6">
    <location>
        <begin position="118"/>
        <end position="208"/>
    </location>
</feature>
<keyword evidence="4" id="KW-0325">Glycoprotein</keyword>